<dbReference type="AlphaFoldDB" id="A0A3Q9GEU9"/>
<organism evidence="1 2">
    <name type="scientific">Trueperella pyogenes</name>
    <dbReference type="NCBI Taxonomy" id="1661"/>
    <lineage>
        <taxon>Bacteria</taxon>
        <taxon>Bacillati</taxon>
        <taxon>Actinomycetota</taxon>
        <taxon>Actinomycetes</taxon>
        <taxon>Actinomycetales</taxon>
        <taxon>Actinomycetaceae</taxon>
        <taxon>Trueperella</taxon>
    </lineage>
</organism>
<proteinExistence type="predicted"/>
<evidence type="ECO:0000313" key="1">
    <source>
        <dbReference type="EMBL" id="AZR06124.1"/>
    </source>
</evidence>
<dbReference type="Proteomes" id="UP000275951">
    <property type="component" value="Chromosome"/>
</dbReference>
<reference evidence="1 2" key="1">
    <citation type="submission" date="2018-11" db="EMBL/GenBank/DDBJ databases">
        <title>Multidrug-resistant genes are associated with an 42-kb island TGI1 carrying a complex class 1 integron in a Trueperella pyogenes.</title>
        <authorList>
            <person name="Dong W."/>
        </authorList>
    </citation>
    <scope>NUCLEOTIDE SEQUENCE [LARGE SCALE GENOMIC DNA]</scope>
    <source>
        <strain evidence="1 2">TP4</strain>
    </source>
</reference>
<gene>
    <name evidence="1" type="ORF">EBQ10_01655</name>
</gene>
<accession>A0A3Q9GEU9</accession>
<evidence type="ECO:0000313" key="2">
    <source>
        <dbReference type="Proteomes" id="UP000275951"/>
    </source>
</evidence>
<name>A0A3Q9GEU9_9ACTO</name>
<dbReference type="EMBL" id="CP033905">
    <property type="protein sequence ID" value="AZR06124.1"/>
    <property type="molecule type" value="Genomic_DNA"/>
</dbReference>
<dbReference type="GeneID" id="97531992"/>
<dbReference type="RefSeq" id="WP_052251145.1">
    <property type="nucleotide sequence ID" value="NZ_CP012649.1"/>
</dbReference>
<sequence>MERLAIARKALAAAELRAGLRVVRADSAQSATVSGEVSEDIFHVPSFLAGALPNGIIRRGVIRVWGSPFLLILLSAVASRQGAWVAFLGTPDVGWACAQKLGMDMRRVVSVPRVGEQGPRVVSAAIDGFDVVVLGDISLDVRQCRVLRQRALSAGTLLLAARWPQACLDIECQPRNIHGLEQSGYITAIDYRIITRWGQSEVRYGRDGWSALTRALSVVDVPDVTGVPGEEKRPAVPVRLRGGRAS</sequence>
<protein>
    <submittedName>
        <fullName evidence="1">Uncharacterized protein</fullName>
    </submittedName>
</protein>
<dbReference type="OrthoDB" id="3266589at2"/>